<dbReference type="RefSeq" id="WP_378973518.1">
    <property type="nucleotide sequence ID" value="NZ_JBHSWN010000001.1"/>
</dbReference>
<evidence type="ECO:0000313" key="2">
    <source>
        <dbReference type="Proteomes" id="UP001596292"/>
    </source>
</evidence>
<comment type="caution">
    <text evidence="1">The sequence shown here is derived from an EMBL/GenBank/DDBJ whole genome shotgun (WGS) entry which is preliminary data.</text>
</comment>
<protein>
    <submittedName>
        <fullName evidence="1">Uncharacterized protein</fullName>
    </submittedName>
</protein>
<evidence type="ECO:0000313" key="1">
    <source>
        <dbReference type="EMBL" id="MFC6792046.1"/>
    </source>
</evidence>
<reference evidence="2" key="1">
    <citation type="journal article" date="2019" name="Int. J. Syst. Evol. Microbiol.">
        <title>The Global Catalogue of Microorganisms (GCM) 10K type strain sequencing project: providing services to taxonomists for standard genome sequencing and annotation.</title>
        <authorList>
            <consortium name="The Broad Institute Genomics Platform"/>
            <consortium name="The Broad Institute Genome Sequencing Center for Infectious Disease"/>
            <person name="Wu L."/>
            <person name="Ma J."/>
        </authorList>
    </citation>
    <scope>NUCLEOTIDE SEQUENCE [LARGE SCALE GENOMIC DNA]</scope>
    <source>
        <strain evidence="2">CCUG 48316</strain>
    </source>
</reference>
<organism evidence="1 2">
    <name type="scientific">Methylobacterium komagatae</name>
    <dbReference type="NCBI Taxonomy" id="374425"/>
    <lineage>
        <taxon>Bacteria</taxon>
        <taxon>Pseudomonadati</taxon>
        <taxon>Pseudomonadota</taxon>
        <taxon>Alphaproteobacteria</taxon>
        <taxon>Hyphomicrobiales</taxon>
        <taxon>Methylobacteriaceae</taxon>
        <taxon>Methylobacterium</taxon>
    </lineage>
</organism>
<gene>
    <name evidence="1" type="ORF">ACFQE0_22185</name>
</gene>
<keyword evidence="2" id="KW-1185">Reference proteome</keyword>
<dbReference type="EMBL" id="JBHSWN010000001">
    <property type="protein sequence ID" value="MFC6792046.1"/>
    <property type="molecule type" value="Genomic_DNA"/>
</dbReference>
<dbReference type="Proteomes" id="UP001596292">
    <property type="component" value="Unassembled WGS sequence"/>
</dbReference>
<name>A0ABW2BQ05_9HYPH</name>
<sequence>MMIRLAAALATTLGGDPSAGAPPAASPVYDLERIVPRGEARTIAFYASLFPDCTPQGPVVIRVLSQPHHGKVTIETGQSFTSFVASSPLAECNTRKVSGQRMVYQGAEGYEGVDSFRILVINPDGTGYESTVRIAVR</sequence>
<proteinExistence type="predicted"/>
<accession>A0ABW2BQ05</accession>